<dbReference type="Pfam" id="PF00249">
    <property type="entry name" value="Myb_DNA-binding"/>
    <property type="match status" value="1"/>
</dbReference>
<gene>
    <name evidence="3" type="ORF">TRFO_43127</name>
</gene>
<dbReference type="Gene3D" id="1.10.10.60">
    <property type="entry name" value="Homeodomain-like"/>
    <property type="match status" value="1"/>
</dbReference>
<dbReference type="PROSITE" id="PS50090">
    <property type="entry name" value="MYB_LIKE"/>
    <property type="match status" value="1"/>
</dbReference>
<dbReference type="SUPFAM" id="SSF46689">
    <property type="entry name" value="Homeodomain-like"/>
    <property type="match status" value="1"/>
</dbReference>
<dbReference type="GO" id="GO:0000978">
    <property type="term" value="F:RNA polymerase II cis-regulatory region sequence-specific DNA binding"/>
    <property type="evidence" value="ECO:0007669"/>
    <property type="project" value="TreeGrafter"/>
</dbReference>
<feature type="domain" description="HTH myb-type" evidence="2">
    <location>
        <begin position="18"/>
        <end position="72"/>
    </location>
</feature>
<dbReference type="PANTHER" id="PTHR45614:SF253">
    <property type="entry name" value="CHROMOSOME UNDETERMINED SCAFFOLD_38, WHOLE GENOME SHOTGUN SEQUENCE"/>
    <property type="match status" value="1"/>
</dbReference>
<sequence length="102" mass="12324">MKNRTKRQCKDRYMLFLAPTITNLPWTYEEDVKLYEMVKMFGKKWTILVRFFNGRSVVNLKNRYKMRVESMMEQDVNSPVMDNLSQTSCYTIPLIHHSNKHE</sequence>
<protein>
    <submittedName>
        <fullName evidence="3">Uncharacterized protein</fullName>
    </submittedName>
</protein>
<keyword evidence="4" id="KW-1185">Reference proteome</keyword>
<dbReference type="CDD" id="cd00167">
    <property type="entry name" value="SANT"/>
    <property type="match status" value="1"/>
</dbReference>
<dbReference type="SMART" id="SM00717">
    <property type="entry name" value="SANT"/>
    <property type="match status" value="1"/>
</dbReference>
<evidence type="ECO:0000259" key="2">
    <source>
        <dbReference type="PROSITE" id="PS51294"/>
    </source>
</evidence>
<proteinExistence type="predicted"/>
<dbReference type="InterPro" id="IPR009057">
    <property type="entry name" value="Homeodomain-like_sf"/>
</dbReference>
<feature type="domain" description="Myb-like" evidence="1">
    <location>
        <begin position="18"/>
        <end position="68"/>
    </location>
</feature>
<evidence type="ECO:0000259" key="1">
    <source>
        <dbReference type="PROSITE" id="PS50090"/>
    </source>
</evidence>
<evidence type="ECO:0000313" key="4">
    <source>
        <dbReference type="Proteomes" id="UP000179807"/>
    </source>
</evidence>
<dbReference type="RefSeq" id="XP_068367425.1">
    <property type="nucleotide sequence ID" value="XM_068514639.1"/>
</dbReference>
<dbReference type="InterPro" id="IPR017930">
    <property type="entry name" value="Myb_dom"/>
</dbReference>
<dbReference type="InterPro" id="IPR050560">
    <property type="entry name" value="MYB_TF"/>
</dbReference>
<dbReference type="AlphaFoldDB" id="A0A1J4KSM1"/>
<evidence type="ECO:0000313" key="3">
    <source>
        <dbReference type="EMBL" id="OHT14289.1"/>
    </source>
</evidence>
<dbReference type="InterPro" id="IPR001005">
    <property type="entry name" value="SANT/Myb"/>
</dbReference>
<dbReference type="Proteomes" id="UP000179807">
    <property type="component" value="Unassembled WGS sequence"/>
</dbReference>
<comment type="caution">
    <text evidence="3">The sequence shown here is derived from an EMBL/GenBank/DDBJ whole genome shotgun (WGS) entry which is preliminary data.</text>
</comment>
<accession>A0A1J4KSM1</accession>
<reference evidence="3" key="1">
    <citation type="submission" date="2016-10" db="EMBL/GenBank/DDBJ databases">
        <authorList>
            <person name="Benchimol M."/>
            <person name="Almeida L.G."/>
            <person name="Vasconcelos A.T."/>
            <person name="Perreira-Neves A."/>
            <person name="Rosa I.A."/>
            <person name="Tasca T."/>
            <person name="Bogo M.R."/>
            <person name="de Souza W."/>
        </authorList>
    </citation>
    <scope>NUCLEOTIDE SEQUENCE [LARGE SCALE GENOMIC DNA]</scope>
    <source>
        <strain evidence="3">K</strain>
    </source>
</reference>
<name>A0A1J4KSM1_9EUKA</name>
<dbReference type="GO" id="GO:0000981">
    <property type="term" value="F:DNA-binding transcription factor activity, RNA polymerase II-specific"/>
    <property type="evidence" value="ECO:0007669"/>
    <property type="project" value="TreeGrafter"/>
</dbReference>
<dbReference type="PROSITE" id="PS51294">
    <property type="entry name" value="HTH_MYB"/>
    <property type="match status" value="1"/>
</dbReference>
<organism evidence="3 4">
    <name type="scientific">Tritrichomonas foetus</name>
    <dbReference type="NCBI Taxonomy" id="1144522"/>
    <lineage>
        <taxon>Eukaryota</taxon>
        <taxon>Metamonada</taxon>
        <taxon>Parabasalia</taxon>
        <taxon>Tritrichomonadida</taxon>
        <taxon>Tritrichomonadidae</taxon>
        <taxon>Tritrichomonas</taxon>
    </lineage>
</organism>
<dbReference type="VEuPathDB" id="TrichDB:TRFO_43127"/>
<dbReference type="GeneID" id="94849343"/>
<dbReference type="OrthoDB" id="304723at2759"/>
<dbReference type="PANTHER" id="PTHR45614">
    <property type="entry name" value="MYB PROTEIN-RELATED"/>
    <property type="match status" value="1"/>
</dbReference>
<dbReference type="GO" id="GO:0005634">
    <property type="term" value="C:nucleus"/>
    <property type="evidence" value="ECO:0007669"/>
    <property type="project" value="TreeGrafter"/>
</dbReference>
<dbReference type="EMBL" id="MLAK01000401">
    <property type="protein sequence ID" value="OHT14289.1"/>
    <property type="molecule type" value="Genomic_DNA"/>
</dbReference>